<evidence type="ECO:0000313" key="8">
    <source>
        <dbReference type="Proteomes" id="UP000442707"/>
    </source>
</evidence>
<feature type="transmembrane region" description="Helical" evidence="5">
    <location>
        <begin position="362"/>
        <end position="386"/>
    </location>
</feature>
<organism evidence="7 8">
    <name type="scientific">Streptomyces luteolifulvus</name>
    <dbReference type="NCBI Taxonomy" id="2615112"/>
    <lineage>
        <taxon>Bacteria</taxon>
        <taxon>Bacillati</taxon>
        <taxon>Actinomycetota</taxon>
        <taxon>Actinomycetes</taxon>
        <taxon>Kitasatosporales</taxon>
        <taxon>Streptomycetaceae</taxon>
        <taxon>Streptomyces</taxon>
    </lineage>
</organism>
<evidence type="ECO:0000256" key="4">
    <source>
        <dbReference type="ARBA" id="ARBA00023136"/>
    </source>
</evidence>
<dbReference type="GO" id="GO:0046943">
    <property type="term" value="F:carboxylic acid transmembrane transporter activity"/>
    <property type="evidence" value="ECO:0007669"/>
    <property type="project" value="TreeGrafter"/>
</dbReference>
<dbReference type="SUPFAM" id="SSF103473">
    <property type="entry name" value="MFS general substrate transporter"/>
    <property type="match status" value="1"/>
</dbReference>
<dbReference type="PROSITE" id="PS50850">
    <property type="entry name" value="MFS"/>
    <property type="match status" value="1"/>
</dbReference>
<name>A0A6H9UPS6_9ACTN</name>
<feature type="transmembrane region" description="Helical" evidence="5">
    <location>
        <begin position="92"/>
        <end position="110"/>
    </location>
</feature>
<proteinExistence type="predicted"/>
<evidence type="ECO:0000256" key="2">
    <source>
        <dbReference type="ARBA" id="ARBA00022692"/>
    </source>
</evidence>
<dbReference type="InterPro" id="IPR020846">
    <property type="entry name" value="MFS_dom"/>
</dbReference>
<evidence type="ECO:0000256" key="5">
    <source>
        <dbReference type="SAM" id="Phobius"/>
    </source>
</evidence>
<keyword evidence="4 5" id="KW-0472">Membrane</keyword>
<dbReference type="GO" id="GO:0005886">
    <property type="term" value="C:plasma membrane"/>
    <property type="evidence" value="ECO:0007669"/>
    <property type="project" value="UniProtKB-SubCell"/>
</dbReference>
<keyword evidence="8" id="KW-1185">Reference proteome</keyword>
<feature type="transmembrane region" description="Helical" evidence="5">
    <location>
        <begin position="392"/>
        <end position="412"/>
    </location>
</feature>
<evidence type="ECO:0000259" key="6">
    <source>
        <dbReference type="PROSITE" id="PS50850"/>
    </source>
</evidence>
<feature type="transmembrane region" description="Helical" evidence="5">
    <location>
        <begin position="236"/>
        <end position="256"/>
    </location>
</feature>
<feature type="transmembrane region" description="Helical" evidence="5">
    <location>
        <begin position="181"/>
        <end position="200"/>
    </location>
</feature>
<feature type="transmembrane region" description="Helical" evidence="5">
    <location>
        <begin position="325"/>
        <end position="350"/>
    </location>
</feature>
<dbReference type="EMBL" id="VZRB01000056">
    <property type="protein sequence ID" value="KAB1139651.1"/>
    <property type="molecule type" value="Genomic_DNA"/>
</dbReference>
<dbReference type="AlphaFoldDB" id="A0A6H9UPS6"/>
<dbReference type="InterPro" id="IPR011701">
    <property type="entry name" value="MFS"/>
</dbReference>
<feature type="transmembrane region" description="Helical" evidence="5">
    <location>
        <begin position="276"/>
        <end position="295"/>
    </location>
</feature>
<feature type="transmembrane region" description="Helical" evidence="5">
    <location>
        <begin position="63"/>
        <end position="85"/>
    </location>
</feature>
<evidence type="ECO:0000313" key="7">
    <source>
        <dbReference type="EMBL" id="KAB1139651.1"/>
    </source>
</evidence>
<feature type="transmembrane region" description="Helical" evidence="5">
    <location>
        <begin position="24"/>
        <end position="43"/>
    </location>
</feature>
<sequence>MKPPVAHVQVHGELIHQSRWRARAVLLLGTSIFFIFGYDMLSLQAVAPSLLSHSTWQVTPGTLGMLASATALGGAIGAFMASGLIETYGRRSVIAVCVGWVSGCMLFAGLTPNLLAFAFSRFLLGVGLGILAPLICVLVVDWARLGRRSLYCGIAQSGLPLGGVAAASANHTFLAGMEFQWTFLVGALPILLVPVCWNLIPTEEPSEAFLPDRATRRDARVVTGEWWGLFEPGWPAASILFSVTCFIGLLLAHGVTSMLPTLRAGAGYDPSHTLEFVIAFNGGAVVISLLISMIADWVPAKLCVAALFLCASAAMRALPTVEGHLAILGMVALAGGGILGSQNVICAYAARYYPHQLRRTALGFVLGVGRFGSVIGPSYITFLIGVSSDPAAAFYSLVIPALIGAVAIILVPHGRRSERPSMA</sequence>
<evidence type="ECO:0000256" key="1">
    <source>
        <dbReference type="ARBA" id="ARBA00004651"/>
    </source>
</evidence>
<feature type="transmembrane region" description="Helical" evidence="5">
    <location>
        <begin position="122"/>
        <end position="143"/>
    </location>
</feature>
<comment type="caution">
    <text evidence="7">The sequence shown here is derived from an EMBL/GenBank/DDBJ whole genome shotgun (WGS) entry which is preliminary data.</text>
</comment>
<comment type="subcellular location">
    <subcellularLocation>
        <location evidence="1">Cell membrane</location>
        <topology evidence="1">Multi-pass membrane protein</topology>
    </subcellularLocation>
</comment>
<dbReference type="Proteomes" id="UP000442707">
    <property type="component" value="Unassembled WGS sequence"/>
</dbReference>
<keyword evidence="2 5" id="KW-0812">Transmembrane</keyword>
<dbReference type="PANTHER" id="PTHR23508:SF10">
    <property type="entry name" value="CARBOXYLIC ACID TRANSPORTER PROTEIN HOMOLOG"/>
    <property type="match status" value="1"/>
</dbReference>
<dbReference type="Pfam" id="PF07690">
    <property type="entry name" value="MFS_1"/>
    <property type="match status" value="1"/>
</dbReference>
<evidence type="ECO:0000256" key="3">
    <source>
        <dbReference type="ARBA" id="ARBA00022989"/>
    </source>
</evidence>
<accession>A0A6H9UPS6</accession>
<keyword evidence="3 5" id="KW-1133">Transmembrane helix</keyword>
<gene>
    <name evidence="7" type="ORF">F7R91_39170</name>
</gene>
<feature type="domain" description="Major facilitator superfamily (MFS) profile" evidence="6">
    <location>
        <begin position="25"/>
        <end position="416"/>
    </location>
</feature>
<dbReference type="InterPro" id="IPR036259">
    <property type="entry name" value="MFS_trans_sf"/>
</dbReference>
<reference evidence="7 8" key="1">
    <citation type="submission" date="2019-09" db="EMBL/GenBank/DDBJ databases">
        <title>Screening of Novel Bioactive Compounds from Soil-Associated.</title>
        <authorList>
            <person name="Zhao S."/>
        </authorList>
    </citation>
    <scope>NUCLEOTIDE SEQUENCE [LARGE SCALE GENOMIC DNA]</scope>
    <source>
        <strain evidence="7 8">HIT-DPA4</strain>
    </source>
</reference>
<dbReference type="PANTHER" id="PTHR23508">
    <property type="entry name" value="CARBOXYLIC ACID TRANSPORTER PROTEIN HOMOLOG"/>
    <property type="match status" value="1"/>
</dbReference>
<dbReference type="Gene3D" id="1.20.1250.20">
    <property type="entry name" value="MFS general substrate transporter like domains"/>
    <property type="match status" value="2"/>
</dbReference>
<protein>
    <submittedName>
        <fullName evidence="7">Aromatic acid/H+ symport family MFS transporter</fullName>
    </submittedName>
</protein>
<dbReference type="RefSeq" id="WP_150958306.1">
    <property type="nucleotide sequence ID" value="NZ_VZRB01000056.1"/>
</dbReference>